<dbReference type="PANTHER" id="PTHR33116:SF70">
    <property type="entry name" value="NON-LTR RETROELEMENT REVERSE TRANSCRIPTASE-LIKE PROTEIN"/>
    <property type="match status" value="1"/>
</dbReference>
<dbReference type="OrthoDB" id="1100040at2759"/>
<feature type="domain" description="Reverse transcriptase" evidence="1">
    <location>
        <begin position="494"/>
        <end position="717"/>
    </location>
</feature>
<dbReference type="InterPro" id="IPR036691">
    <property type="entry name" value="Endo/exonu/phosph_ase_sf"/>
</dbReference>
<dbReference type="Proteomes" id="UP000467841">
    <property type="component" value="Unassembled WGS sequence"/>
</dbReference>
<evidence type="ECO:0000259" key="1">
    <source>
        <dbReference type="Pfam" id="PF00078"/>
    </source>
</evidence>
<comment type="caution">
    <text evidence="3">The sequence shown here is derived from an EMBL/GenBank/DDBJ whole genome shotgun (WGS) entry which is preliminary data.</text>
</comment>
<reference evidence="3" key="1">
    <citation type="submission" date="2020-01" db="EMBL/GenBank/DDBJ databases">
        <authorList>
            <person name="Mishra B."/>
        </authorList>
    </citation>
    <scope>NUCLEOTIDE SEQUENCE [LARGE SCALE GENOMIC DNA]</scope>
</reference>
<dbReference type="Gene3D" id="3.60.10.10">
    <property type="entry name" value="Endonuclease/exonuclease/phosphatase"/>
    <property type="match status" value="1"/>
</dbReference>
<evidence type="ECO:0000259" key="2">
    <source>
        <dbReference type="Pfam" id="PF03372"/>
    </source>
</evidence>
<keyword evidence="4" id="KW-1185">Reference proteome</keyword>
<dbReference type="Pfam" id="PF00078">
    <property type="entry name" value="RVT_1"/>
    <property type="match status" value="1"/>
</dbReference>
<dbReference type="InterPro" id="IPR000477">
    <property type="entry name" value="RT_dom"/>
</dbReference>
<dbReference type="AlphaFoldDB" id="A0A6D2KE44"/>
<dbReference type="EMBL" id="CACVBM020001473">
    <property type="protein sequence ID" value="CAA7051323.1"/>
    <property type="molecule type" value="Genomic_DNA"/>
</dbReference>
<feature type="domain" description="Endonuclease/exonuclease/phosphatase" evidence="2">
    <location>
        <begin position="5"/>
        <end position="224"/>
    </location>
</feature>
<evidence type="ECO:0008006" key="5">
    <source>
        <dbReference type="Google" id="ProtNLM"/>
    </source>
</evidence>
<dbReference type="CDD" id="cd01650">
    <property type="entry name" value="RT_nLTR_like"/>
    <property type="match status" value="1"/>
</dbReference>
<accession>A0A6D2KE44</accession>
<name>A0A6D2KE44_9BRAS</name>
<evidence type="ECO:0000313" key="4">
    <source>
        <dbReference type="Proteomes" id="UP000467841"/>
    </source>
</evidence>
<evidence type="ECO:0000313" key="3">
    <source>
        <dbReference type="EMBL" id="CAA7051323.1"/>
    </source>
</evidence>
<sequence>MNCLLWNCRGANKPNFRRSIRYILKKCRTDVLALFETHAGGDRAGSICQGLGFDNSFRVDADGQSGGLWLLWRTEVGVVTVIKSETQFIYATIVKNSETIHLIVVYAAPSVSRRSGIWNQLDDVLQNLTGPVIIGGDFNTIVRVDERTGGNGQLSPDSLAFGEWINNRALIDMGFMGPQFTWKRGREERFFIAKRLDRVFCNAHTRLLWQEATVRHLPFLSSDHTPLYVQLEPGPTGDPKRWPFRFEAAWLKHPGFKDLLVSPWDGEIDTPQALEKLKLTLRRWNREVFGDIQRRKEKLLTDIKSIQNLLDLTQTDALLEREGMLLNEFDVLLAQEETLWFQKSREKWIVLGDRNTKYYHTTTIIKRRRNRIEMLTDDGNQWVTEPGELEKIAIEYYRRLYSMEDVAPEVESLHREELMALNRPFRELDVEQSVRSMGRFKAPGPDGFQPIFYQENWEVVKESVTRFVLDFFRSGNLPVGINDAIVVLIPKVLKPERITQFRPISLCNVLFKTITKTIVMKLKKVMPKLIGPAQSSFIPGRLSMDNIVVVQEAVHSMRRKKGVKGWMLLKLDLEKAYDRIRWDFLKDTLQAAQLPKSWVGWIMTCVSGPDMSILWNGEQMAVTEKKWKPIRLSRGGPNLSHVCFADNLILFAEASVGQIRVIRGILEKFCVASGQKVSLEKSKIFFSENVSRDMGKLISDESGIGSTRDLGKYLGMPVLQKRINKDTFADVLEKVSSRLAGWRGQMLSFAGRITLTRSVLSSIPVHIMSTIVLPQSIVTRLDKVARAFLWGDTEEKRRQHLVSWEKVCTPKPEGGLGIRQTQAMNKALVAKLGWRLIHEEEALWARVLRCKYGVKDVRDNAWFKKSGNWSSTWRSILKGMCEVVIPGLSWVVGDGRNVRFWQDRWLSQTPLLEEAMMVIPQWLAEARASEMWVSGSGWNMPQLEPYIPDHVRLQLGTVVLDEVTGAKDRTSWGHSSDGVFTVKSAYTFLTRDDTPRSIMTDLERQRRHLSDTGVRQVCKGGEESILHILRDCPAMAGIWNRIVPARKRHEFFATPLLRWVHENLVNDADMGGYVWSTIFAMGAWWGWKWRCWNVFGHPGKCRDRVKYVKDIAQEVTTAHQKSRV</sequence>
<dbReference type="PANTHER" id="PTHR33116">
    <property type="entry name" value="REVERSE TRANSCRIPTASE ZINC-BINDING DOMAIN-CONTAINING PROTEIN-RELATED-RELATED"/>
    <property type="match status" value="1"/>
</dbReference>
<dbReference type="SUPFAM" id="SSF56219">
    <property type="entry name" value="DNase I-like"/>
    <property type="match status" value="1"/>
</dbReference>
<dbReference type="GO" id="GO:0003824">
    <property type="term" value="F:catalytic activity"/>
    <property type="evidence" value="ECO:0007669"/>
    <property type="project" value="InterPro"/>
</dbReference>
<protein>
    <recommendedName>
        <fullName evidence="5">Reverse transcriptase domain-containing protein</fullName>
    </recommendedName>
</protein>
<proteinExistence type="predicted"/>
<gene>
    <name evidence="3" type="ORF">MERR_LOCUS38558</name>
</gene>
<dbReference type="Pfam" id="PF03372">
    <property type="entry name" value="Exo_endo_phos"/>
    <property type="match status" value="1"/>
</dbReference>
<dbReference type="InterPro" id="IPR005135">
    <property type="entry name" value="Endo/exonuclease/phosphatase"/>
</dbReference>
<organism evidence="3 4">
    <name type="scientific">Microthlaspi erraticum</name>
    <dbReference type="NCBI Taxonomy" id="1685480"/>
    <lineage>
        <taxon>Eukaryota</taxon>
        <taxon>Viridiplantae</taxon>
        <taxon>Streptophyta</taxon>
        <taxon>Embryophyta</taxon>
        <taxon>Tracheophyta</taxon>
        <taxon>Spermatophyta</taxon>
        <taxon>Magnoliopsida</taxon>
        <taxon>eudicotyledons</taxon>
        <taxon>Gunneridae</taxon>
        <taxon>Pentapetalae</taxon>
        <taxon>rosids</taxon>
        <taxon>malvids</taxon>
        <taxon>Brassicales</taxon>
        <taxon>Brassicaceae</taxon>
        <taxon>Coluteocarpeae</taxon>
        <taxon>Microthlaspi</taxon>
    </lineage>
</organism>